<sequence>WSAPISRATRFGLEAGAPAQDGADERAEAESLVARVTTSEPLDGRDRTVAEELIRLDVPDVDRVVFATE</sequence>
<evidence type="ECO:0000256" key="1">
    <source>
        <dbReference type="SAM" id="MobiDB-lite"/>
    </source>
</evidence>
<accession>J9BUI9</accession>
<feature type="region of interest" description="Disordered" evidence="1">
    <location>
        <begin position="1"/>
        <end position="31"/>
    </location>
</feature>
<feature type="non-terminal residue" evidence="2">
    <location>
        <position position="1"/>
    </location>
</feature>
<gene>
    <name evidence="2" type="ORF">EVA_20657</name>
</gene>
<dbReference type="EMBL" id="AMCI01008313">
    <property type="protein sequence ID" value="EJW91235.1"/>
    <property type="molecule type" value="Genomic_DNA"/>
</dbReference>
<evidence type="ECO:0000313" key="2">
    <source>
        <dbReference type="EMBL" id="EJW91235.1"/>
    </source>
</evidence>
<comment type="caution">
    <text evidence="2">The sequence shown here is derived from an EMBL/GenBank/DDBJ whole genome shotgun (WGS) entry which is preliminary data.</text>
</comment>
<proteinExistence type="predicted"/>
<name>J9BUI9_9ZZZZ</name>
<dbReference type="AlphaFoldDB" id="J9BUI9"/>
<reference evidence="2" key="1">
    <citation type="journal article" date="2012" name="PLoS ONE">
        <title>Gene sets for utilization of primary and secondary nutrition supplies in the distal gut of endangered iberian lynx.</title>
        <authorList>
            <person name="Alcaide M."/>
            <person name="Messina E."/>
            <person name="Richter M."/>
            <person name="Bargiela R."/>
            <person name="Peplies J."/>
            <person name="Huws S.A."/>
            <person name="Newbold C.J."/>
            <person name="Golyshin P.N."/>
            <person name="Simon M.A."/>
            <person name="Lopez G."/>
            <person name="Yakimov M.M."/>
            <person name="Ferrer M."/>
        </authorList>
    </citation>
    <scope>NUCLEOTIDE SEQUENCE</scope>
</reference>
<protein>
    <submittedName>
        <fullName evidence="2">Uncharacterized protein</fullName>
    </submittedName>
</protein>
<organism evidence="2">
    <name type="scientific">gut metagenome</name>
    <dbReference type="NCBI Taxonomy" id="749906"/>
    <lineage>
        <taxon>unclassified sequences</taxon>
        <taxon>metagenomes</taxon>
        <taxon>organismal metagenomes</taxon>
    </lineage>
</organism>